<feature type="binding site" evidence="10">
    <location>
        <position position="182"/>
    </location>
    <ligand>
        <name>[4Fe-4S] cluster</name>
        <dbReference type="ChEBI" id="CHEBI:49883"/>
        <label>2</label>
    </ligand>
</feature>
<dbReference type="Gene3D" id="3.30.70.20">
    <property type="match status" value="2"/>
</dbReference>
<evidence type="ECO:0000256" key="9">
    <source>
        <dbReference type="ARBA" id="ARBA00023136"/>
    </source>
</evidence>
<dbReference type="InterPro" id="IPR007202">
    <property type="entry name" value="4Fe-4S_dom"/>
</dbReference>
<keyword evidence="3 10" id="KW-0479">Metal-binding</keyword>
<protein>
    <recommendedName>
        <fullName evidence="10">Ion-translocating oxidoreductase complex subunit B</fullName>
        <ecNumber evidence="10">7.-.-.-</ecNumber>
    </recommendedName>
    <alternativeName>
        <fullName evidence="10">Rnf electron transport complex subunit B</fullName>
    </alternativeName>
</protein>
<keyword evidence="5 10" id="KW-1278">Translocase</keyword>
<evidence type="ECO:0000256" key="3">
    <source>
        <dbReference type="ARBA" id="ARBA00022723"/>
    </source>
</evidence>
<dbReference type="GO" id="GO:0046872">
    <property type="term" value="F:metal ion binding"/>
    <property type="evidence" value="ECO:0007669"/>
    <property type="project" value="UniProtKB-KW"/>
</dbReference>
<feature type="domain" description="4Fe-4S ferredoxin-type" evidence="12">
    <location>
        <begin position="206"/>
        <end position="236"/>
    </location>
</feature>
<dbReference type="NCBIfam" id="TIGR01944">
    <property type="entry name" value="rnfB"/>
    <property type="match status" value="1"/>
</dbReference>
<keyword evidence="9 10" id="KW-0472">Membrane</keyword>
<dbReference type="PROSITE" id="PS51656">
    <property type="entry name" value="4FE4S"/>
    <property type="match status" value="1"/>
</dbReference>
<dbReference type="EMBL" id="JACRYT010000002">
    <property type="protein sequence ID" value="MBC6678853.1"/>
    <property type="molecule type" value="Genomic_DNA"/>
</dbReference>
<dbReference type="InterPro" id="IPR010207">
    <property type="entry name" value="Elect_transpt_cplx_RnfB/RsxB"/>
</dbReference>
<dbReference type="GO" id="GO:0009055">
    <property type="term" value="F:electron transfer activity"/>
    <property type="evidence" value="ECO:0007669"/>
    <property type="project" value="InterPro"/>
</dbReference>
<feature type="binding site" evidence="10">
    <location>
        <position position="172"/>
    </location>
    <ligand>
        <name>[4Fe-4S] cluster</name>
        <dbReference type="ChEBI" id="CHEBI:49883"/>
        <label>3</label>
    </ligand>
</feature>
<feature type="binding site" evidence="10">
    <location>
        <position position="175"/>
    </location>
    <ligand>
        <name>[4Fe-4S] cluster</name>
        <dbReference type="ChEBI" id="CHEBI:49883"/>
        <label>3</label>
    </ligand>
</feature>
<comment type="similarity">
    <text evidence="10">Belongs to the 4Fe4S bacterial-type ferredoxin family. RnfB subfamily.</text>
</comment>
<comment type="caution">
    <text evidence="10">Lacks conserved residue(s) required for the propagation of feature annotation.</text>
</comment>
<dbReference type="Proteomes" id="UP000602647">
    <property type="component" value="Unassembled WGS sequence"/>
</dbReference>
<feature type="binding site" evidence="10">
    <location>
        <position position="76"/>
    </location>
    <ligand>
        <name>[4Fe-4S] cluster</name>
        <dbReference type="ChEBI" id="CHEBI:49883"/>
        <label>1</label>
    </ligand>
</feature>
<dbReference type="PROSITE" id="PS51379">
    <property type="entry name" value="4FE4S_FER_2"/>
    <property type="match status" value="3"/>
</dbReference>
<keyword evidence="2 10" id="KW-0004">4Fe-4S</keyword>
<feature type="binding site" evidence="10">
    <location>
        <position position="51"/>
    </location>
    <ligand>
        <name>[4Fe-4S] cluster</name>
        <dbReference type="ChEBI" id="CHEBI:49883"/>
        <label>1</label>
    </ligand>
</feature>
<dbReference type="GO" id="GO:0022900">
    <property type="term" value="P:electron transport chain"/>
    <property type="evidence" value="ECO:0007669"/>
    <property type="project" value="UniProtKB-UniRule"/>
</dbReference>
<dbReference type="Pfam" id="PF04060">
    <property type="entry name" value="FeS"/>
    <property type="match status" value="1"/>
</dbReference>
<keyword evidence="7 10" id="KW-0408">Iron</keyword>
<dbReference type="AlphaFoldDB" id="A0A923SUZ0"/>
<feature type="binding site" evidence="10">
    <location>
        <position position="56"/>
    </location>
    <ligand>
        <name>[4Fe-4S] cluster</name>
        <dbReference type="ChEBI" id="CHEBI:49883"/>
        <label>1</label>
    </ligand>
</feature>
<dbReference type="HAMAP" id="MF_00463">
    <property type="entry name" value="RsxB_RnfB"/>
    <property type="match status" value="1"/>
</dbReference>
<dbReference type="GO" id="GO:0005886">
    <property type="term" value="C:plasma membrane"/>
    <property type="evidence" value="ECO:0007669"/>
    <property type="project" value="UniProtKB-SubCell"/>
</dbReference>
<evidence type="ECO:0000256" key="4">
    <source>
        <dbReference type="ARBA" id="ARBA00022737"/>
    </source>
</evidence>
<evidence type="ECO:0000256" key="2">
    <source>
        <dbReference type="ARBA" id="ARBA00022485"/>
    </source>
</evidence>
<keyword evidence="11" id="KW-1133">Transmembrane helix</keyword>
<gene>
    <name evidence="10" type="primary">rnfB</name>
    <name evidence="14" type="ORF">H9L42_03305</name>
</gene>
<evidence type="ECO:0000256" key="6">
    <source>
        <dbReference type="ARBA" id="ARBA00022982"/>
    </source>
</evidence>
<dbReference type="Pfam" id="PF00037">
    <property type="entry name" value="Fer4"/>
    <property type="match status" value="2"/>
</dbReference>
<feature type="region of interest" description="Hydrophobic" evidence="10">
    <location>
        <begin position="1"/>
        <end position="25"/>
    </location>
</feature>
<feature type="domain" description="4Fe-4S ferredoxin-type" evidence="12">
    <location>
        <begin position="163"/>
        <end position="192"/>
    </location>
</feature>
<reference evidence="14" key="1">
    <citation type="submission" date="2020-08" db="EMBL/GenBank/DDBJ databases">
        <title>Genome public.</title>
        <authorList>
            <person name="Liu C."/>
            <person name="Sun Q."/>
        </authorList>
    </citation>
    <scope>NUCLEOTIDE SEQUENCE</scope>
    <source>
        <strain evidence="14">BX12</strain>
    </source>
</reference>
<dbReference type="PANTHER" id="PTHR43560">
    <property type="entry name" value="ION-TRANSLOCATING OXIDOREDUCTASE COMPLEX SUBUNIT B"/>
    <property type="match status" value="1"/>
</dbReference>
<feature type="transmembrane region" description="Helical" evidence="11">
    <location>
        <begin position="6"/>
        <end position="24"/>
    </location>
</feature>
<evidence type="ECO:0000256" key="1">
    <source>
        <dbReference type="ARBA" id="ARBA00022448"/>
    </source>
</evidence>
<feature type="binding site" evidence="10">
    <location>
        <position position="178"/>
    </location>
    <ligand>
        <name>[4Fe-4S] cluster</name>
        <dbReference type="ChEBI" id="CHEBI:49883"/>
        <label>3</label>
    </ligand>
</feature>
<organism evidence="14 15">
    <name type="scientific">Zhenpiania hominis</name>
    <dbReference type="NCBI Taxonomy" id="2763644"/>
    <lineage>
        <taxon>Bacteria</taxon>
        <taxon>Bacillati</taxon>
        <taxon>Bacillota</taxon>
        <taxon>Clostridia</taxon>
        <taxon>Peptostreptococcales</taxon>
        <taxon>Anaerovoracaceae</taxon>
        <taxon>Zhenpiania</taxon>
    </lineage>
</organism>
<evidence type="ECO:0000256" key="8">
    <source>
        <dbReference type="ARBA" id="ARBA00023014"/>
    </source>
</evidence>
<dbReference type="CDD" id="cd10549">
    <property type="entry name" value="MtMvhB_like"/>
    <property type="match status" value="1"/>
</dbReference>
<dbReference type="PANTHER" id="PTHR43560:SF1">
    <property type="entry name" value="ION-TRANSLOCATING OXIDOREDUCTASE COMPLEX SUBUNIT B"/>
    <property type="match status" value="1"/>
</dbReference>
<proteinExistence type="inferred from homology"/>
<feature type="binding site" evidence="10">
    <location>
        <position position="153"/>
    </location>
    <ligand>
        <name>[4Fe-4S] cluster</name>
        <dbReference type="ChEBI" id="CHEBI:49883"/>
        <label>3</label>
    </ligand>
</feature>
<feature type="binding site" evidence="10">
    <location>
        <position position="143"/>
    </location>
    <ligand>
        <name>[4Fe-4S] cluster</name>
        <dbReference type="ChEBI" id="CHEBI:49883"/>
        <label>2</label>
    </ligand>
</feature>
<dbReference type="InterPro" id="IPR017896">
    <property type="entry name" value="4Fe4S_Fe-S-bd"/>
</dbReference>
<feature type="domain" description="4Fe-4S ferredoxin-type" evidence="12">
    <location>
        <begin position="237"/>
        <end position="267"/>
    </location>
</feature>
<keyword evidence="11" id="KW-0812">Transmembrane</keyword>
<dbReference type="EC" id="7.-.-.-" evidence="10"/>
<comment type="function">
    <text evidence="10">Part of a membrane-bound complex that couples electron transfer with translocation of ions across the membrane.</text>
</comment>
<dbReference type="GO" id="GO:0051539">
    <property type="term" value="F:4 iron, 4 sulfur cluster binding"/>
    <property type="evidence" value="ECO:0007669"/>
    <property type="project" value="UniProtKB-UniRule"/>
</dbReference>
<keyword evidence="15" id="KW-1185">Reference proteome</keyword>
<evidence type="ECO:0000256" key="10">
    <source>
        <dbReference type="HAMAP-Rule" id="MF_00463"/>
    </source>
</evidence>
<dbReference type="SUPFAM" id="SSF54862">
    <property type="entry name" value="4Fe-4S ferredoxins"/>
    <property type="match status" value="1"/>
</dbReference>
<keyword evidence="10" id="KW-1003">Cell membrane</keyword>
<keyword evidence="6 10" id="KW-0249">Electron transport</keyword>
<feature type="binding site" evidence="10">
    <location>
        <position position="139"/>
    </location>
    <ligand>
        <name>[4Fe-4S] cluster</name>
        <dbReference type="ChEBI" id="CHEBI:49883"/>
        <label>2</label>
    </ligand>
</feature>
<comment type="caution">
    <text evidence="14">The sequence shown here is derived from an EMBL/GenBank/DDBJ whole genome shotgun (WGS) entry which is preliminary data.</text>
</comment>
<evidence type="ECO:0000259" key="12">
    <source>
        <dbReference type="PROSITE" id="PS51379"/>
    </source>
</evidence>
<keyword evidence="8 10" id="KW-0411">Iron-sulfur</keyword>
<dbReference type="RefSeq" id="WP_187302027.1">
    <property type="nucleotide sequence ID" value="NZ_CBCTON010000004.1"/>
</dbReference>
<keyword evidence="1 10" id="KW-0813">Transport</keyword>
<evidence type="ECO:0000256" key="11">
    <source>
        <dbReference type="SAM" id="Phobius"/>
    </source>
</evidence>
<keyword evidence="4 10" id="KW-0677">Repeat</keyword>
<dbReference type="InterPro" id="IPR050395">
    <property type="entry name" value="4Fe4S_Ferredoxin_RnfB"/>
</dbReference>
<feature type="domain" description="4Fe-4S" evidence="13">
    <location>
        <begin position="31"/>
        <end position="93"/>
    </location>
</feature>
<accession>A0A923SUZ0</accession>
<evidence type="ECO:0000259" key="13">
    <source>
        <dbReference type="PROSITE" id="PS51656"/>
    </source>
</evidence>
<comment type="subunit">
    <text evidence="10">The complex is composed of six subunits: RnfA, RnfB, RnfC, RnfD, RnfE and RnfG.</text>
</comment>
<feature type="binding site" evidence="10">
    <location>
        <position position="48"/>
    </location>
    <ligand>
        <name>[4Fe-4S] cluster</name>
        <dbReference type="ChEBI" id="CHEBI:49883"/>
        <label>1</label>
    </ligand>
</feature>
<feature type="binding site" evidence="10">
    <location>
        <position position="149"/>
    </location>
    <ligand>
        <name>[4Fe-4S] cluster</name>
        <dbReference type="ChEBI" id="CHEBI:49883"/>
        <label>2</label>
    </ligand>
</feature>
<evidence type="ECO:0000313" key="14">
    <source>
        <dbReference type="EMBL" id="MBC6678853.1"/>
    </source>
</evidence>
<sequence>MNILIPVVIVVVIGLVAGVILTIASKLMYVPIDQLVADIREELPGANCGACGFAGCDDYASALGKDKGETLSPSMCPVGGPDLAAKLAELLGVEATAADPKVATVLCGGNAAAAKKLMDYEGIDTCKAASQFYGGQWACGYGCLGLGDCAAACDYGAICVADGLAVVDREKCVGCGMCTKACPKNLIEVHSKKDLIYVACKSKAAGAQTRKSCSTGCIGCRKCEKACRFDAIVIENNLARVDFEKCKNCGLCAKECPTGAIVNLRPKKQIPAKNAAAEA</sequence>
<evidence type="ECO:0000256" key="7">
    <source>
        <dbReference type="ARBA" id="ARBA00023004"/>
    </source>
</evidence>
<evidence type="ECO:0000313" key="15">
    <source>
        <dbReference type="Proteomes" id="UP000602647"/>
    </source>
</evidence>
<dbReference type="InterPro" id="IPR017900">
    <property type="entry name" value="4Fe4S_Fe_S_CS"/>
</dbReference>
<comment type="cofactor">
    <cofactor evidence="10">
        <name>[4Fe-4S] cluster</name>
        <dbReference type="ChEBI" id="CHEBI:49883"/>
    </cofactor>
    <text evidence="10">Binds 3 [4Fe-4S] clusters.</text>
</comment>
<name>A0A923SUZ0_9FIRM</name>
<comment type="subcellular location">
    <subcellularLocation>
        <location evidence="10">Cell membrane</location>
    </subcellularLocation>
</comment>
<dbReference type="Gene3D" id="1.10.15.40">
    <property type="entry name" value="Electron transport complex subunit B, putative Fe-S cluster"/>
    <property type="match status" value="1"/>
</dbReference>
<evidence type="ECO:0000256" key="5">
    <source>
        <dbReference type="ARBA" id="ARBA00022967"/>
    </source>
</evidence>
<dbReference type="PROSITE" id="PS00198">
    <property type="entry name" value="4FE4S_FER_1"/>
    <property type="match status" value="2"/>
</dbReference>